<comment type="caution">
    <text evidence="1">The sequence shown here is derived from an EMBL/GenBank/DDBJ whole genome shotgun (WGS) entry which is preliminary data.</text>
</comment>
<evidence type="ECO:0000313" key="1">
    <source>
        <dbReference type="EMBL" id="GKS82329.1"/>
    </source>
</evidence>
<evidence type="ECO:0000313" key="2">
    <source>
        <dbReference type="Proteomes" id="UP001055149"/>
    </source>
</evidence>
<dbReference type="Pfam" id="PF11148">
    <property type="entry name" value="DUF2922"/>
    <property type="match status" value="1"/>
</dbReference>
<dbReference type="EMBL" id="BQXH01000026">
    <property type="protein sequence ID" value="GKS82329.1"/>
    <property type="molecule type" value="Genomic_DNA"/>
</dbReference>
<protein>
    <recommendedName>
        <fullName evidence="3">DUF2922 domain-containing protein</fullName>
    </recommendedName>
</protein>
<gene>
    <name evidence="1" type="ORF">LPAF129_20150</name>
</gene>
<organism evidence="1 2">
    <name type="scientific">Ligilactobacillus pabuli</name>
    <dbReference type="NCBI Taxonomy" id="2886039"/>
    <lineage>
        <taxon>Bacteria</taxon>
        <taxon>Bacillati</taxon>
        <taxon>Bacillota</taxon>
        <taxon>Bacilli</taxon>
        <taxon>Lactobacillales</taxon>
        <taxon>Lactobacillaceae</taxon>
        <taxon>Ligilactobacillus</taxon>
    </lineage>
</organism>
<evidence type="ECO:0008006" key="3">
    <source>
        <dbReference type="Google" id="ProtNLM"/>
    </source>
</evidence>
<sequence length="77" mass="8525">MKTLDLIFRAANGGTHHLKLANVQTELEADRVKEVMQQISAAGIFVDKNGVAMYAQPISAVYIETQEDMLFKEEAGK</sequence>
<keyword evidence="2" id="KW-1185">Reference proteome</keyword>
<dbReference type="RefSeq" id="WP_244056849.1">
    <property type="nucleotide sequence ID" value="NZ_BQXH01000026.1"/>
</dbReference>
<dbReference type="InterPro" id="IPR021321">
    <property type="entry name" value="DUF2922"/>
</dbReference>
<name>A0ABQ5JJN7_9LACO</name>
<proteinExistence type="predicted"/>
<accession>A0ABQ5JJN7</accession>
<reference evidence="1" key="1">
    <citation type="journal article" date="2022" name="Int. J. Syst. Evol. Microbiol.">
        <title>A novel species of lactic acid bacteria, Ligilactobacillus pabuli sp. nov., isolated from alfalfa silage.</title>
        <authorList>
            <person name="Tohno M."/>
            <person name="Tanizawa Y."/>
            <person name="Sawada H."/>
            <person name="Sakamoto M."/>
            <person name="Ohkuma M."/>
            <person name="Kobayashi H."/>
        </authorList>
    </citation>
    <scope>NUCLEOTIDE SEQUENCE</scope>
    <source>
        <strain evidence="1">AF129</strain>
    </source>
</reference>
<dbReference type="Proteomes" id="UP001055149">
    <property type="component" value="Unassembled WGS sequence"/>
</dbReference>